<feature type="transmembrane region" description="Helical" evidence="9">
    <location>
        <begin position="392"/>
        <end position="409"/>
    </location>
</feature>
<proteinExistence type="inferred from homology"/>
<evidence type="ECO:0000256" key="5">
    <source>
        <dbReference type="ARBA" id="ARBA00023136"/>
    </source>
</evidence>
<dbReference type="Gene3D" id="1.20.1250.20">
    <property type="entry name" value="MFS general substrate transporter like domains"/>
    <property type="match status" value="2"/>
</dbReference>
<dbReference type="InterPro" id="IPR010291">
    <property type="entry name" value="Ion_channel_UNC-93"/>
</dbReference>
<feature type="transmembrane region" description="Helical" evidence="9">
    <location>
        <begin position="234"/>
        <end position="259"/>
    </location>
</feature>
<accession>A0A835CUK0</accession>
<feature type="transmembrane region" description="Helical" evidence="9">
    <location>
        <begin position="279"/>
        <end position="302"/>
    </location>
</feature>
<feature type="transmembrane region" description="Helical" evidence="9">
    <location>
        <begin position="137"/>
        <end position="159"/>
    </location>
</feature>
<dbReference type="Proteomes" id="UP000639338">
    <property type="component" value="Unassembled WGS sequence"/>
</dbReference>
<keyword evidence="11" id="KW-1185">Reference proteome</keyword>
<evidence type="ECO:0000256" key="7">
    <source>
        <dbReference type="ARBA" id="ARBA00040302"/>
    </source>
</evidence>
<feature type="transmembrane region" description="Helical" evidence="9">
    <location>
        <begin position="102"/>
        <end position="125"/>
    </location>
</feature>
<sequence length="460" mass="50554">MEFDRSFLNVIMLSFGFMLVFTAFQTMGNIEKTILESIKQDDKTFDGDGYQSLAIIYAALAACNWLAPSFISMTGPRVAIFIGSCCYAFFIGTFLIPSSTLLYIASGILGFGGSLLWTGHGIYLTKNSDSETMSRNSSLFWAIFQSSLFAGNLFVFFMFNEPKIDEPTRKLVFSVLLSLSIIGTMMLLFLRKPPYLLSLGEAEGVSSADKELALPEQKNDKNILTAWYAFKEAILLFLTCKIMLLSLTFIYTGLALTFFSGVYSSSIGFTIGMGDKRKSLIGLSGIFIGIGEVIGGIIFGILSTKQNTFCKLSGWKIVIVGFLFSLFAYITILLNLPNNSPFNDTNDTGFINPSPILAMIGSFTLGFGDACYNTQIYALLGVIYSKESAPAFALFKFCQSIAAAISFVYSTHIGLHVQLTILFISMILGTCSFCFIEIRHSRRKNSLDIINPALAESVSN</sequence>
<protein>
    <recommendedName>
        <fullName evidence="7">UNC93-like protein MFSD11</fullName>
    </recommendedName>
    <alternativeName>
        <fullName evidence="8">Major facilitator superfamily domain-containing protein 11</fullName>
    </alternativeName>
</protein>
<keyword evidence="3 9" id="KW-0812">Transmembrane</keyword>
<evidence type="ECO:0000256" key="1">
    <source>
        <dbReference type="ARBA" id="ARBA00004141"/>
    </source>
</evidence>
<evidence type="ECO:0000256" key="3">
    <source>
        <dbReference type="ARBA" id="ARBA00022692"/>
    </source>
</evidence>
<comment type="similarity">
    <text evidence="2">Belongs to the unc-93 family.</text>
</comment>
<dbReference type="GO" id="GO:0016020">
    <property type="term" value="C:membrane"/>
    <property type="evidence" value="ECO:0007669"/>
    <property type="project" value="UniProtKB-SubCell"/>
</dbReference>
<feature type="transmembrane region" description="Helical" evidence="9">
    <location>
        <begin position="171"/>
        <end position="190"/>
    </location>
</feature>
<evidence type="ECO:0000256" key="2">
    <source>
        <dbReference type="ARBA" id="ARBA00009172"/>
    </source>
</evidence>
<dbReference type="InterPro" id="IPR036259">
    <property type="entry name" value="MFS_trans_sf"/>
</dbReference>
<dbReference type="AlphaFoldDB" id="A0A835CUK0"/>
<comment type="subcellular location">
    <subcellularLocation>
        <location evidence="1">Membrane</location>
        <topology evidence="1">Multi-pass membrane protein</topology>
    </subcellularLocation>
</comment>
<keyword evidence="5 9" id="KW-0472">Membrane</keyword>
<feature type="transmembrane region" description="Helical" evidence="9">
    <location>
        <begin position="314"/>
        <end position="336"/>
    </location>
</feature>
<feature type="transmembrane region" description="Helical" evidence="9">
    <location>
        <begin position="415"/>
        <end position="436"/>
    </location>
</feature>
<evidence type="ECO:0000313" key="11">
    <source>
        <dbReference type="Proteomes" id="UP000639338"/>
    </source>
</evidence>
<dbReference type="PANTHER" id="PTHR23294:SF0">
    <property type="entry name" value="UNC93-LIKE PROTEIN MFSD11"/>
    <property type="match status" value="1"/>
</dbReference>
<evidence type="ECO:0000256" key="9">
    <source>
        <dbReference type="SAM" id="Phobius"/>
    </source>
</evidence>
<gene>
    <name evidence="10" type="ORF">HCN44_010011</name>
</gene>
<dbReference type="Pfam" id="PF05978">
    <property type="entry name" value="UNC-93"/>
    <property type="match status" value="1"/>
</dbReference>
<feature type="transmembrane region" description="Helical" evidence="9">
    <location>
        <begin position="50"/>
        <end position="71"/>
    </location>
</feature>
<keyword evidence="6" id="KW-0325">Glycoprotein</keyword>
<dbReference type="SUPFAM" id="SSF103473">
    <property type="entry name" value="MFS general substrate transporter"/>
    <property type="match status" value="1"/>
</dbReference>
<evidence type="ECO:0000313" key="10">
    <source>
        <dbReference type="EMBL" id="KAF7993425.1"/>
    </source>
</evidence>
<dbReference type="PANTHER" id="PTHR23294">
    <property type="entry name" value="ET TRANSLATION PRODUCT-RELATED"/>
    <property type="match status" value="1"/>
</dbReference>
<dbReference type="InterPro" id="IPR051617">
    <property type="entry name" value="UNC-93-like_regulator"/>
</dbReference>
<evidence type="ECO:0000256" key="8">
    <source>
        <dbReference type="ARBA" id="ARBA00041910"/>
    </source>
</evidence>
<feature type="transmembrane region" description="Helical" evidence="9">
    <location>
        <begin position="78"/>
        <end position="96"/>
    </location>
</feature>
<name>A0A835CUK0_APHGI</name>
<feature type="transmembrane region" description="Helical" evidence="9">
    <location>
        <begin position="356"/>
        <end position="380"/>
    </location>
</feature>
<feature type="transmembrane region" description="Helical" evidence="9">
    <location>
        <begin position="7"/>
        <end position="30"/>
    </location>
</feature>
<evidence type="ECO:0000256" key="4">
    <source>
        <dbReference type="ARBA" id="ARBA00022989"/>
    </source>
</evidence>
<keyword evidence="4 9" id="KW-1133">Transmembrane helix</keyword>
<reference evidence="10 11" key="1">
    <citation type="submission" date="2020-08" db="EMBL/GenBank/DDBJ databases">
        <title>Aphidius gifuensis genome sequencing and assembly.</title>
        <authorList>
            <person name="Du Z."/>
        </authorList>
    </citation>
    <scope>NUCLEOTIDE SEQUENCE [LARGE SCALE GENOMIC DNA]</scope>
    <source>
        <strain evidence="10">YNYX2018</strain>
        <tissue evidence="10">Adults</tissue>
    </source>
</reference>
<dbReference type="OrthoDB" id="196103at2759"/>
<organism evidence="10 11">
    <name type="scientific">Aphidius gifuensis</name>
    <name type="common">Parasitoid wasp</name>
    <dbReference type="NCBI Taxonomy" id="684658"/>
    <lineage>
        <taxon>Eukaryota</taxon>
        <taxon>Metazoa</taxon>
        <taxon>Ecdysozoa</taxon>
        <taxon>Arthropoda</taxon>
        <taxon>Hexapoda</taxon>
        <taxon>Insecta</taxon>
        <taxon>Pterygota</taxon>
        <taxon>Neoptera</taxon>
        <taxon>Endopterygota</taxon>
        <taxon>Hymenoptera</taxon>
        <taxon>Apocrita</taxon>
        <taxon>Ichneumonoidea</taxon>
        <taxon>Braconidae</taxon>
        <taxon>Aphidiinae</taxon>
        <taxon>Aphidius</taxon>
    </lineage>
</organism>
<dbReference type="EMBL" id="JACMRX010000003">
    <property type="protein sequence ID" value="KAF7993425.1"/>
    <property type="molecule type" value="Genomic_DNA"/>
</dbReference>
<evidence type="ECO:0000256" key="6">
    <source>
        <dbReference type="ARBA" id="ARBA00023180"/>
    </source>
</evidence>
<comment type="caution">
    <text evidence="10">The sequence shown here is derived from an EMBL/GenBank/DDBJ whole genome shotgun (WGS) entry which is preliminary data.</text>
</comment>